<name>A0A928VRY6_9CYAN</name>
<dbReference type="AlphaFoldDB" id="A0A928VRY6"/>
<proteinExistence type="predicted"/>
<dbReference type="RefSeq" id="WP_264326698.1">
    <property type="nucleotide sequence ID" value="NZ_JADEXQ010000079.1"/>
</dbReference>
<protein>
    <submittedName>
        <fullName evidence="1">Uncharacterized protein</fullName>
    </submittedName>
</protein>
<dbReference type="EMBL" id="JADEXQ010000079">
    <property type="protein sequence ID" value="MBE9031871.1"/>
    <property type="molecule type" value="Genomic_DNA"/>
</dbReference>
<reference evidence="1" key="1">
    <citation type="submission" date="2020-10" db="EMBL/GenBank/DDBJ databases">
        <authorList>
            <person name="Castelo-Branco R."/>
            <person name="Eusebio N."/>
            <person name="Adriana R."/>
            <person name="Vieira A."/>
            <person name="Brugerolle De Fraissinette N."/>
            <person name="Rezende De Castro R."/>
            <person name="Schneider M.P."/>
            <person name="Vasconcelos V."/>
            <person name="Leao P.N."/>
        </authorList>
    </citation>
    <scope>NUCLEOTIDE SEQUENCE</scope>
    <source>
        <strain evidence="1">LEGE 11480</strain>
    </source>
</reference>
<comment type="caution">
    <text evidence="1">The sequence shown here is derived from an EMBL/GenBank/DDBJ whole genome shotgun (WGS) entry which is preliminary data.</text>
</comment>
<dbReference type="Proteomes" id="UP000625316">
    <property type="component" value="Unassembled WGS sequence"/>
</dbReference>
<organism evidence="1 2">
    <name type="scientific">Romeriopsis navalis LEGE 11480</name>
    <dbReference type="NCBI Taxonomy" id="2777977"/>
    <lineage>
        <taxon>Bacteria</taxon>
        <taxon>Bacillati</taxon>
        <taxon>Cyanobacteriota</taxon>
        <taxon>Cyanophyceae</taxon>
        <taxon>Leptolyngbyales</taxon>
        <taxon>Leptolyngbyaceae</taxon>
        <taxon>Romeriopsis</taxon>
        <taxon>Romeriopsis navalis</taxon>
    </lineage>
</organism>
<keyword evidence="2" id="KW-1185">Reference proteome</keyword>
<evidence type="ECO:0000313" key="1">
    <source>
        <dbReference type="EMBL" id="MBE9031871.1"/>
    </source>
</evidence>
<evidence type="ECO:0000313" key="2">
    <source>
        <dbReference type="Proteomes" id="UP000625316"/>
    </source>
</evidence>
<accession>A0A928VRY6</accession>
<gene>
    <name evidence="1" type="ORF">IQ266_19230</name>
</gene>
<sequence>MLIRDLDFLQCPCNPQAIAGAVYTFAKAKANANGATANANAKANARGTRVTSMTETGVRIQAGSILNRSTAYAKSYAISRKGYHYSFSYDFDYDTDFWFS</sequence>